<dbReference type="SUPFAM" id="SSF54427">
    <property type="entry name" value="NTF2-like"/>
    <property type="match status" value="2"/>
</dbReference>
<evidence type="ECO:0000313" key="2">
    <source>
        <dbReference type="Proteomes" id="UP001268683"/>
    </source>
</evidence>
<name>A0AA52H9B8_9PROT</name>
<dbReference type="PANTHER" id="PTHR38436:SF1">
    <property type="entry name" value="ESTER CYCLASE"/>
    <property type="match status" value="1"/>
</dbReference>
<dbReference type="InterPro" id="IPR032710">
    <property type="entry name" value="NTF2-like_dom_sf"/>
</dbReference>
<gene>
    <name evidence="1" type="ORF">QGN29_01410</name>
</gene>
<dbReference type="InterPro" id="IPR009959">
    <property type="entry name" value="Cyclase_SnoaL-like"/>
</dbReference>
<reference evidence="1" key="1">
    <citation type="submission" date="2023-04" db="EMBL/GenBank/DDBJ databases">
        <title>Complete genome sequence of Temperatibacter marinus.</title>
        <authorList>
            <person name="Rong J.-C."/>
            <person name="Yi M.-L."/>
            <person name="Zhao Q."/>
        </authorList>
    </citation>
    <scope>NUCLEOTIDE SEQUENCE</scope>
    <source>
        <strain evidence="1">NBRC 110045</strain>
    </source>
</reference>
<proteinExistence type="predicted"/>
<accession>A0AA52H9B8</accession>
<protein>
    <submittedName>
        <fullName evidence="1">Ester cyclase</fullName>
    </submittedName>
</protein>
<dbReference type="Gene3D" id="3.10.450.50">
    <property type="match status" value="2"/>
</dbReference>
<dbReference type="GO" id="GO:0030638">
    <property type="term" value="P:polyketide metabolic process"/>
    <property type="evidence" value="ECO:0007669"/>
    <property type="project" value="InterPro"/>
</dbReference>
<dbReference type="Proteomes" id="UP001268683">
    <property type="component" value="Chromosome"/>
</dbReference>
<keyword evidence="2" id="KW-1185">Reference proteome</keyword>
<dbReference type="KEGG" id="tmk:QGN29_01410"/>
<dbReference type="Pfam" id="PF07366">
    <property type="entry name" value="SnoaL"/>
    <property type="match status" value="1"/>
</dbReference>
<dbReference type="AlphaFoldDB" id="A0AA52H9B8"/>
<evidence type="ECO:0000313" key="1">
    <source>
        <dbReference type="EMBL" id="WND03021.1"/>
    </source>
</evidence>
<dbReference type="EMBL" id="CP123872">
    <property type="protein sequence ID" value="WND03021.1"/>
    <property type="molecule type" value="Genomic_DNA"/>
</dbReference>
<organism evidence="1 2">
    <name type="scientific">Temperatibacter marinus</name>
    <dbReference type="NCBI Taxonomy" id="1456591"/>
    <lineage>
        <taxon>Bacteria</taxon>
        <taxon>Pseudomonadati</taxon>
        <taxon>Pseudomonadota</taxon>
        <taxon>Alphaproteobacteria</taxon>
        <taxon>Kordiimonadales</taxon>
        <taxon>Temperatibacteraceae</taxon>
        <taxon>Temperatibacter</taxon>
    </lineage>
</organism>
<dbReference type="PANTHER" id="PTHR38436">
    <property type="entry name" value="POLYKETIDE CYCLASE SNOAL-LIKE DOMAIN"/>
    <property type="match status" value="1"/>
</dbReference>
<dbReference type="RefSeq" id="WP_310798867.1">
    <property type="nucleotide sequence ID" value="NZ_CP123872.1"/>
</dbReference>
<sequence>MSIALETVDLFYRLICSKSVDDNAAALDVLSDNVRWHAAHPVNDLKGKDPFMSDYWNPIKSALPDVERQPFIAFEDDYNGRTWVCSMGYLVGSFMNDLFGIPASKEALFLRYGEFICVEDGKITEAYIIPDFLDAMQQVGVFPIRHSLGKMDSVLPPSTQDGLSIPDHAIAEGRKTQKLVMDMLHGLGRYDGKSLMSMDMEKYWHNGFMWYGPAGIGTTRDFYGFREYHQGPFLLGCPDRSVDEKFTFMGKGNYAAIGGWPHMHATHTGPNWLGLNPTGKAFELRVFDFWLRQGDKLKENWVFIDILHILDQLGRDVFDEIKRDCDD</sequence>